<name>A0A428MGP9_9BACT</name>
<organism evidence="4 5">
    <name type="scientific">Edaphobacter aggregans</name>
    <dbReference type="NCBI Taxonomy" id="570835"/>
    <lineage>
        <taxon>Bacteria</taxon>
        <taxon>Pseudomonadati</taxon>
        <taxon>Acidobacteriota</taxon>
        <taxon>Terriglobia</taxon>
        <taxon>Terriglobales</taxon>
        <taxon>Acidobacteriaceae</taxon>
        <taxon>Edaphobacter</taxon>
    </lineage>
</organism>
<dbReference type="CDD" id="cd02440">
    <property type="entry name" value="AdoMet_MTases"/>
    <property type="match status" value="1"/>
</dbReference>
<proteinExistence type="predicted"/>
<keyword evidence="3" id="KW-0949">S-adenosyl-L-methionine</keyword>
<protein>
    <submittedName>
        <fullName evidence="4">Putative O-methyltransferase YrrM</fullName>
    </submittedName>
</protein>
<dbReference type="SUPFAM" id="SSF53335">
    <property type="entry name" value="S-adenosyl-L-methionine-dependent methyltransferases"/>
    <property type="match status" value="1"/>
</dbReference>
<dbReference type="RefSeq" id="WP_125484695.1">
    <property type="nucleotide sequence ID" value="NZ_RSDW01000001.1"/>
</dbReference>
<keyword evidence="1 4" id="KW-0489">Methyltransferase</keyword>
<dbReference type="InterPro" id="IPR002935">
    <property type="entry name" value="SAM_O-MeTrfase"/>
</dbReference>
<dbReference type="GO" id="GO:0008171">
    <property type="term" value="F:O-methyltransferase activity"/>
    <property type="evidence" value="ECO:0007669"/>
    <property type="project" value="InterPro"/>
</dbReference>
<evidence type="ECO:0000256" key="1">
    <source>
        <dbReference type="ARBA" id="ARBA00022603"/>
    </source>
</evidence>
<evidence type="ECO:0000256" key="3">
    <source>
        <dbReference type="ARBA" id="ARBA00022691"/>
    </source>
</evidence>
<dbReference type="InterPro" id="IPR029063">
    <property type="entry name" value="SAM-dependent_MTases_sf"/>
</dbReference>
<dbReference type="GO" id="GO:0008757">
    <property type="term" value="F:S-adenosylmethionine-dependent methyltransferase activity"/>
    <property type="evidence" value="ECO:0007669"/>
    <property type="project" value="TreeGrafter"/>
</dbReference>
<dbReference type="OrthoDB" id="9799672at2"/>
<keyword evidence="2 4" id="KW-0808">Transferase</keyword>
<dbReference type="Pfam" id="PF01596">
    <property type="entry name" value="Methyltransf_3"/>
    <property type="match status" value="1"/>
</dbReference>
<dbReference type="GO" id="GO:0032259">
    <property type="term" value="P:methylation"/>
    <property type="evidence" value="ECO:0007669"/>
    <property type="project" value="UniProtKB-KW"/>
</dbReference>
<keyword evidence="5" id="KW-1185">Reference proteome</keyword>
<evidence type="ECO:0000313" key="5">
    <source>
        <dbReference type="Proteomes" id="UP000269669"/>
    </source>
</evidence>
<dbReference type="PANTHER" id="PTHR10509:SF14">
    <property type="entry name" value="CAFFEOYL-COA O-METHYLTRANSFERASE 3-RELATED"/>
    <property type="match status" value="1"/>
</dbReference>
<dbReference type="Gene3D" id="3.40.50.150">
    <property type="entry name" value="Vaccinia Virus protein VP39"/>
    <property type="match status" value="1"/>
</dbReference>
<dbReference type="PANTHER" id="PTHR10509">
    <property type="entry name" value="O-METHYLTRANSFERASE-RELATED"/>
    <property type="match status" value="1"/>
</dbReference>
<accession>A0A428MGP9</accession>
<comment type="caution">
    <text evidence="4">The sequence shown here is derived from an EMBL/GenBank/DDBJ whole genome shotgun (WGS) entry which is preliminary data.</text>
</comment>
<gene>
    <name evidence="4" type="ORF">EDE15_1536</name>
</gene>
<dbReference type="PROSITE" id="PS51682">
    <property type="entry name" value="SAM_OMT_I"/>
    <property type="match status" value="1"/>
</dbReference>
<reference evidence="4 5" key="1">
    <citation type="submission" date="2018-12" db="EMBL/GenBank/DDBJ databases">
        <title>Sequencing of bacterial isolates from soil warming experiment in Harvard Forest, Massachusetts, USA.</title>
        <authorList>
            <person name="Deangelis K."/>
        </authorList>
    </citation>
    <scope>NUCLEOTIDE SEQUENCE [LARGE SCALE GENOMIC DNA]</scope>
    <source>
        <strain evidence="4 5">EB153</strain>
    </source>
</reference>
<dbReference type="Proteomes" id="UP000269669">
    <property type="component" value="Unassembled WGS sequence"/>
</dbReference>
<sequence>MSHEKPEEKNNELWTAVDTYITQNLIPTDPILDETLKSNAEAGLPSIDVSPTQGKFLHLLATIKGANRILEVGTLGGYSTIWLARALPTDGKLITLEVSPKHAEVAAKNIARAGLTSRVEQRVGPALDSLAQLQAEHAAPFDLIFIDADKPNNPNYLDWALRLSHPGTIIITDNVIREGGIINADDPDPAIQGTRRLFEKLGTEPRLEATALQTVGCKKHDGFAIAIVKE</sequence>
<dbReference type="AlphaFoldDB" id="A0A428MGP9"/>
<dbReference type="EMBL" id="RSDW01000001">
    <property type="protein sequence ID" value="RSL16027.1"/>
    <property type="molecule type" value="Genomic_DNA"/>
</dbReference>
<dbReference type="InterPro" id="IPR050362">
    <property type="entry name" value="Cation-dep_OMT"/>
</dbReference>
<evidence type="ECO:0000256" key="2">
    <source>
        <dbReference type="ARBA" id="ARBA00022679"/>
    </source>
</evidence>
<evidence type="ECO:0000313" key="4">
    <source>
        <dbReference type="EMBL" id="RSL16027.1"/>
    </source>
</evidence>